<dbReference type="Proteomes" id="UP000051063">
    <property type="component" value="Unassembled WGS sequence"/>
</dbReference>
<keyword evidence="3" id="KW-1185">Reference proteome</keyword>
<protein>
    <submittedName>
        <fullName evidence="2">Uncharacterized protein</fullName>
    </submittedName>
</protein>
<feature type="region of interest" description="Disordered" evidence="1">
    <location>
        <begin position="192"/>
        <end position="213"/>
    </location>
</feature>
<reference evidence="2 3" key="1">
    <citation type="submission" date="2015-09" db="EMBL/GenBank/DDBJ databases">
        <title>Genome sequencing project for genomic taxonomy and phylogenomics of Bacillus-like bacteria.</title>
        <authorList>
            <person name="Liu B."/>
            <person name="Wang J."/>
            <person name="Zhu Y."/>
            <person name="Liu G."/>
            <person name="Chen Q."/>
            <person name="Chen Z."/>
            <person name="Lan J."/>
            <person name="Che J."/>
            <person name="Ge C."/>
            <person name="Shi H."/>
            <person name="Pan Z."/>
            <person name="Liu X."/>
        </authorList>
    </citation>
    <scope>NUCLEOTIDE SEQUENCE [LARGE SCALE GENOMIC DNA]</scope>
    <source>
        <strain evidence="2 3">DSM 8552</strain>
    </source>
</reference>
<name>A0ABR5NCB9_BRECH</name>
<feature type="compositionally biased region" description="Polar residues" evidence="1">
    <location>
        <begin position="200"/>
        <end position="213"/>
    </location>
</feature>
<comment type="caution">
    <text evidence="2">The sequence shown here is derived from an EMBL/GenBank/DDBJ whole genome shotgun (WGS) entry which is preliminary data.</text>
</comment>
<proteinExistence type="predicted"/>
<organism evidence="2 3">
    <name type="scientific">Brevibacillus choshinensis</name>
    <dbReference type="NCBI Taxonomy" id="54911"/>
    <lineage>
        <taxon>Bacteria</taxon>
        <taxon>Bacillati</taxon>
        <taxon>Bacillota</taxon>
        <taxon>Bacilli</taxon>
        <taxon>Bacillales</taxon>
        <taxon>Paenibacillaceae</taxon>
        <taxon>Brevibacillus</taxon>
    </lineage>
</organism>
<gene>
    <name evidence="2" type="ORF">AN963_05315</name>
</gene>
<sequence>MINSIPPSCMNTWAIATTTYRVRHSIKITDATQLSQKRLYVYIKTSEINSTEFVKTGETSLTTCGPQLFPTQCLNKWVSVTFKSGGAIWFWPTGIQNDPVVGTIAGGWINTEYYDYIDYVECPKPLTGTWKTDFGTMTLSQSGYLVTGTYTYHNGTLKGILSHNTLTGRWNDTSVEGKFIFEFSPDRNSFTGMYGKGESEPSNSNPWRGTRVS</sequence>
<evidence type="ECO:0000313" key="2">
    <source>
        <dbReference type="EMBL" id="KQL49191.1"/>
    </source>
</evidence>
<dbReference type="EMBL" id="LJJB01000007">
    <property type="protein sequence ID" value="KQL49191.1"/>
    <property type="molecule type" value="Genomic_DNA"/>
</dbReference>
<dbReference type="RefSeq" id="WP_055743488.1">
    <property type="nucleotide sequence ID" value="NZ_LJJB01000007.1"/>
</dbReference>
<accession>A0ABR5NCB9</accession>
<evidence type="ECO:0000256" key="1">
    <source>
        <dbReference type="SAM" id="MobiDB-lite"/>
    </source>
</evidence>
<evidence type="ECO:0000313" key="3">
    <source>
        <dbReference type="Proteomes" id="UP000051063"/>
    </source>
</evidence>